<dbReference type="RefSeq" id="WP_014203504.1">
    <property type="nucleotide sequence ID" value="NC_016599.1"/>
</dbReference>
<proteinExistence type="predicted"/>
<organism evidence="1 2">
    <name type="scientific">Owenweeksia hongkongensis (strain DSM 17368 / CIP 108786 / JCM 12287 / NRRL B-23963 / UST20020801)</name>
    <dbReference type="NCBI Taxonomy" id="926562"/>
    <lineage>
        <taxon>Bacteria</taxon>
        <taxon>Pseudomonadati</taxon>
        <taxon>Bacteroidota</taxon>
        <taxon>Flavobacteriia</taxon>
        <taxon>Flavobacteriales</taxon>
        <taxon>Owenweeksiaceae</taxon>
        <taxon>Owenweeksia</taxon>
    </lineage>
</organism>
<evidence type="ECO:0000313" key="2">
    <source>
        <dbReference type="Proteomes" id="UP000005631"/>
    </source>
</evidence>
<dbReference type="AlphaFoldDB" id="G8R3S0"/>
<name>G8R3S0_OWEHD</name>
<dbReference type="HOGENOM" id="CLU_2344005_0_0_10"/>
<dbReference type="KEGG" id="oho:Oweho_3206"/>
<gene>
    <name evidence="1" type="ordered locus">Oweho_3206</name>
</gene>
<reference evidence="1 2" key="1">
    <citation type="journal article" date="2012" name="Stand. Genomic Sci.">
        <title>Genome sequence of the orange-pigmented seawater bacterium Owenweeksia hongkongensis type strain (UST20020801(T)).</title>
        <authorList>
            <person name="Riedel T."/>
            <person name="Held B."/>
            <person name="Nolan M."/>
            <person name="Lucas S."/>
            <person name="Lapidus A."/>
            <person name="Tice H."/>
            <person name="Del Rio T.G."/>
            <person name="Cheng J.F."/>
            <person name="Han C."/>
            <person name="Tapia R."/>
            <person name="Goodwin L.A."/>
            <person name="Pitluck S."/>
            <person name="Liolios K."/>
            <person name="Mavromatis K."/>
            <person name="Pagani I."/>
            <person name="Ivanova N."/>
            <person name="Mikhailova N."/>
            <person name="Pati A."/>
            <person name="Chen A."/>
            <person name="Palaniappan K."/>
            <person name="Rohde M."/>
            <person name="Tindall B.J."/>
            <person name="Detter J.C."/>
            <person name="Goker M."/>
            <person name="Woyke T."/>
            <person name="Bristow J."/>
            <person name="Eisen J.A."/>
            <person name="Markowitz V."/>
            <person name="Hugenholtz P."/>
            <person name="Klenk H.P."/>
            <person name="Kyrpides N.C."/>
        </authorList>
    </citation>
    <scope>NUCLEOTIDE SEQUENCE</scope>
    <source>
        <strain evidence="2">DSM 17368 / JCM 12287 / NRRL B-23963</strain>
    </source>
</reference>
<evidence type="ECO:0000313" key="1">
    <source>
        <dbReference type="EMBL" id="AEV34157.1"/>
    </source>
</evidence>
<protein>
    <submittedName>
        <fullName evidence="1">Uncharacterized protein</fullName>
    </submittedName>
</protein>
<keyword evidence="2" id="KW-1185">Reference proteome</keyword>
<dbReference type="Proteomes" id="UP000005631">
    <property type="component" value="Chromosome"/>
</dbReference>
<accession>G8R3S0</accession>
<sequence length="97" mass="11050">MTTEKSDSPKTKQLSPVDQALLTELKELTISSETIRLLGFMQELEPGKVARNITHNICELAMLTENQTGSGFTNMEVVTYLRLQLFLMSWQEDIDQE</sequence>
<dbReference type="EMBL" id="CP003156">
    <property type="protein sequence ID" value="AEV34157.1"/>
    <property type="molecule type" value="Genomic_DNA"/>
</dbReference>